<proteinExistence type="predicted"/>
<organism evidence="1 2">
    <name type="scientific">Fructilactobacillus fructivorans</name>
    <dbReference type="NCBI Taxonomy" id="1614"/>
    <lineage>
        <taxon>Bacteria</taxon>
        <taxon>Bacillati</taxon>
        <taxon>Bacillota</taxon>
        <taxon>Bacilli</taxon>
        <taxon>Lactobacillales</taxon>
        <taxon>Lactobacillaceae</taxon>
        <taxon>Fructilactobacillus</taxon>
    </lineage>
</organism>
<accession>A0AAE6P1A9</accession>
<reference evidence="1 2" key="1">
    <citation type="submission" date="2019-10" db="EMBL/GenBank/DDBJ databases">
        <title>Genome sequencing of Lactobacillus fructivorans.</title>
        <authorList>
            <person name="Kim K."/>
        </authorList>
    </citation>
    <scope>NUCLEOTIDE SEQUENCE [LARGE SCALE GENOMIC DNA]</scope>
    <source>
        <strain evidence="1 2">LF543</strain>
    </source>
</reference>
<dbReference type="Proteomes" id="UP000327194">
    <property type="component" value="Chromosome"/>
</dbReference>
<dbReference type="KEGG" id="lfv:LF543_02445"/>
<name>A0AAE6P1A9_9LACO</name>
<dbReference type="AlphaFoldDB" id="A0AAE6P1A9"/>
<sequence>MKTKAYETYNLVEYDKDLPYEVGDLVEVTFVNPTGMGDNQDDWLKVVRHDVGESTSIHDEFRFDSKCIKAVKKAK</sequence>
<protein>
    <submittedName>
        <fullName evidence="1">Uncharacterized protein</fullName>
    </submittedName>
</protein>
<evidence type="ECO:0000313" key="1">
    <source>
        <dbReference type="EMBL" id="QFX92480.1"/>
    </source>
</evidence>
<evidence type="ECO:0000313" key="2">
    <source>
        <dbReference type="Proteomes" id="UP000327194"/>
    </source>
</evidence>
<dbReference type="RefSeq" id="WP_010021705.1">
    <property type="nucleotide sequence ID" value="NZ_AZDS01000001.1"/>
</dbReference>
<gene>
    <name evidence="1" type="ORF">LF543_02445</name>
</gene>
<dbReference type="EMBL" id="CP045562">
    <property type="protein sequence ID" value="QFX92480.1"/>
    <property type="molecule type" value="Genomic_DNA"/>
</dbReference>